<evidence type="ECO:0000313" key="3">
    <source>
        <dbReference type="Proteomes" id="UP000285326"/>
    </source>
</evidence>
<dbReference type="Proteomes" id="UP000285326">
    <property type="component" value="Unassembled WGS sequence"/>
</dbReference>
<dbReference type="AlphaFoldDB" id="A0A420ILX3"/>
<name>A0A420ILX3_9PEZI</name>
<organism evidence="2 3">
    <name type="scientific">Golovinomyces cichoracearum</name>
    <dbReference type="NCBI Taxonomy" id="62708"/>
    <lineage>
        <taxon>Eukaryota</taxon>
        <taxon>Fungi</taxon>
        <taxon>Dikarya</taxon>
        <taxon>Ascomycota</taxon>
        <taxon>Pezizomycotina</taxon>
        <taxon>Leotiomycetes</taxon>
        <taxon>Erysiphales</taxon>
        <taxon>Erysiphaceae</taxon>
        <taxon>Golovinomyces</taxon>
    </lineage>
</organism>
<evidence type="ECO:0000313" key="2">
    <source>
        <dbReference type="EMBL" id="RKF75548.1"/>
    </source>
</evidence>
<proteinExistence type="predicted"/>
<dbReference type="PANTHER" id="PTHR39219">
    <property type="entry name" value="ER MEMBRANE PROTEIN COMPLEX SUBUNIT 10"/>
    <property type="match status" value="1"/>
</dbReference>
<gene>
    <name evidence="2" type="ORF">GcM1_233066</name>
</gene>
<feature type="chain" id="PRO_5019129719" description="Cyclin-dependent protein kinase regulator pho80" evidence="1">
    <location>
        <begin position="31"/>
        <end position="212"/>
    </location>
</feature>
<accession>A0A420ILX3</accession>
<feature type="signal peptide" evidence="1">
    <location>
        <begin position="1"/>
        <end position="30"/>
    </location>
</feature>
<keyword evidence="1" id="KW-0732">Signal</keyword>
<evidence type="ECO:0008006" key="4">
    <source>
        <dbReference type="Google" id="ProtNLM"/>
    </source>
</evidence>
<dbReference type="Pfam" id="PF21203">
    <property type="entry name" value="ECM10"/>
    <property type="match status" value="1"/>
</dbReference>
<dbReference type="PANTHER" id="PTHR39219:SF1">
    <property type="entry name" value="ER MEMBRANE PROTEIN COMPLEX SUBUNIT 10"/>
    <property type="match status" value="1"/>
</dbReference>
<dbReference type="EMBL" id="MCBS01023332">
    <property type="protein sequence ID" value="RKF75548.1"/>
    <property type="molecule type" value="Genomic_DNA"/>
</dbReference>
<evidence type="ECO:0000256" key="1">
    <source>
        <dbReference type="SAM" id="SignalP"/>
    </source>
</evidence>
<reference evidence="2 3" key="1">
    <citation type="journal article" date="2018" name="BMC Genomics">
        <title>Comparative genome analyses reveal sequence features reflecting distinct modes of host-adaptation between dicot and monocot powdery mildew.</title>
        <authorList>
            <person name="Wu Y."/>
            <person name="Ma X."/>
            <person name="Pan Z."/>
            <person name="Kale S.D."/>
            <person name="Song Y."/>
            <person name="King H."/>
            <person name="Zhang Q."/>
            <person name="Presley C."/>
            <person name="Deng X."/>
            <person name="Wei C.I."/>
            <person name="Xiao S."/>
        </authorList>
    </citation>
    <scope>NUCLEOTIDE SEQUENCE [LARGE SCALE GENOMIC DNA]</scope>
    <source>
        <strain evidence="2">UMSG1</strain>
    </source>
</reference>
<comment type="caution">
    <text evidence="2">The sequence shown here is derived from an EMBL/GenBank/DDBJ whole genome shotgun (WGS) entry which is preliminary data.</text>
</comment>
<sequence length="212" mass="23807">MTLIPPHDINIQTKMKFIIILLATLNLVHATELAQKTATISFQPISIDNLEPRTLATVAFDPLSLDTELTFYETPLASELFNTDHPPRSKYLRLGIYDVVNASWVSSTTLTSVENFAKGYSPTFLINFDTEGEIIGVSVKGYRIDAGETRDFGPKIRVAQMTKGPRPYLNRPVVLKEGKVEEIVPEKSFLQKYWWIILAAMMVLMSAKGDPE</sequence>
<protein>
    <recommendedName>
        <fullName evidence="4">Cyclin-dependent protein kinase regulator pho80</fullName>
    </recommendedName>
</protein>